<gene>
    <name evidence="9" type="ORF">AQJ64_07270</name>
</gene>
<dbReference type="SMART" id="SM00862">
    <property type="entry name" value="Trans_reg_C"/>
    <property type="match status" value="1"/>
</dbReference>
<dbReference type="STRING" id="1943.AQJ64_07270"/>
<sequence length="503" mass="52686">MLGPVRAWRGRDEIALGPPQQRAVLAVLLLAEGSQVSVGRLVDAVWGTEAPASARGILRTYVHRLRKLLEPAGDTASSVIRAVGDGYQLTSPGELDLSVFRELFAQAERLRGAGDAQGAAKCLGDALGLWQGTALAGVRGEYADSQRQRLDELRLSAEAARRAVELELGGHEQAVSELTGLVAEHPLDERFREMLMLALYRSGRQAAALATYREVQTLLASELGVDPGPALQATYQRVLQADAGLLAPPAPAEPALLPAPAPAPAEPAPLSAPAPAEPAPLSAPAPAEPAPVPAVPAQLHDGPVMLVDRDAVGEETGGPDTRTRRLRWMLAGSGLAMALLACIPYLVAGSDSDESGSTAGASTARPSATGPSPSKPASGVAIQSHASDRCIDGGTLGDTPLQIRDCSSSDRQWWQIVSEDRIIRISGKCLDVAGGSTENGAAIQLADCNGSGSQRFRLNPAHDLVNLQAHKCVEATDPRGSDRTPLRLWTCTGAQNQKWTAVL</sequence>
<dbReference type="Gene3D" id="1.10.10.10">
    <property type="entry name" value="Winged helix-like DNA-binding domain superfamily/Winged helix DNA-binding domain"/>
    <property type="match status" value="1"/>
</dbReference>
<name>A0A101T757_9ACTN</name>
<evidence type="ECO:0000256" key="2">
    <source>
        <dbReference type="ARBA" id="ARBA00023012"/>
    </source>
</evidence>
<evidence type="ECO:0000256" key="5">
    <source>
        <dbReference type="ARBA" id="ARBA00023163"/>
    </source>
</evidence>
<dbReference type="PANTHER" id="PTHR35807">
    <property type="entry name" value="TRANSCRIPTIONAL REGULATOR REDD-RELATED"/>
    <property type="match status" value="1"/>
</dbReference>
<dbReference type="SUPFAM" id="SSF50370">
    <property type="entry name" value="Ricin B-like lectins"/>
    <property type="match status" value="1"/>
</dbReference>
<evidence type="ECO:0000256" key="1">
    <source>
        <dbReference type="ARBA" id="ARBA00005820"/>
    </source>
</evidence>
<dbReference type="Proteomes" id="UP000052982">
    <property type="component" value="Unassembled WGS sequence"/>
</dbReference>
<dbReference type="SUPFAM" id="SSF48452">
    <property type="entry name" value="TPR-like"/>
    <property type="match status" value="1"/>
</dbReference>
<dbReference type="GO" id="GO:0003677">
    <property type="term" value="F:DNA binding"/>
    <property type="evidence" value="ECO:0007669"/>
    <property type="project" value="UniProtKB-UniRule"/>
</dbReference>
<dbReference type="EMBL" id="LMWW01000008">
    <property type="protein sequence ID" value="KUN87078.1"/>
    <property type="molecule type" value="Genomic_DNA"/>
</dbReference>
<organism evidence="9 10">
    <name type="scientific">Streptomyces griseoruber</name>
    <dbReference type="NCBI Taxonomy" id="1943"/>
    <lineage>
        <taxon>Bacteria</taxon>
        <taxon>Bacillati</taxon>
        <taxon>Actinomycetota</taxon>
        <taxon>Actinomycetes</taxon>
        <taxon>Kitasatosporales</taxon>
        <taxon>Streptomycetaceae</taxon>
        <taxon>Streptomyces</taxon>
    </lineage>
</organism>
<dbReference type="Pfam" id="PF00652">
    <property type="entry name" value="Ricin_B_lectin"/>
    <property type="match status" value="1"/>
</dbReference>
<keyword evidence="3" id="KW-0805">Transcription regulation</keyword>
<keyword evidence="2" id="KW-0902">Two-component regulatory system</keyword>
<dbReference type="PANTHER" id="PTHR35807:SF1">
    <property type="entry name" value="TRANSCRIPTIONAL REGULATOR REDD"/>
    <property type="match status" value="1"/>
</dbReference>
<dbReference type="InterPro" id="IPR001867">
    <property type="entry name" value="OmpR/PhoB-type_DNA-bd"/>
</dbReference>
<evidence type="ECO:0000313" key="9">
    <source>
        <dbReference type="EMBL" id="KUN87078.1"/>
    </source>
</evidence>
<dbReference type="CDD" id="cd15831">
    <property type="entry name" value="BTAD"/>
    <property type="match status" value="1"/>
</dbReference>
<dbReference type="InterPro" id="IPR035992">
    <property type="entry name" value="Ricin_B-like_lectins"/>
</dbReference>
<evidence type="ECO:0000256" key="7">
    <source>
        <dbReference type="SAM" id="MobiDB-lite"/>
    </source>
</evidence>
<evidence type="ECO:0000256" key="4">
    <source>
        <dbReference type="ARBA" id="ARBA00023125"/>
    </source>
</evidence>
<feature type="compositionally biased region" description="Pro residues" evidence="7">
    <location>
        <begin position="256"/>
        <end position="294"/>
    </location>
</feature>
<reference evidence="9 10" key="1">
    <citation type="submission" date="2015-10" db="EMBL/GenBank/DDBJ databases">
        <title>Draft genome sequence of Streptomyces griseoruber DSM 40281, type strain for the species Streptomyces griseoruber.</title>
        <authorList>
            <person name="Ruckert C."/>
            <person name="Winkler A."/>
            <person name="Kalinowski J."/>
            <person name="Kampfer P."/>
            <person name="Glaeser S."/>
        </authorList>
    </citation>
    <scope>NUCLEOTIDE SEQUENCE [LARGE SCALE GENOMIC DNA]</scope>
    <source>
        <strain evidence="9 10">DSM 40281</strain>
    </source>
</reference>
<feature type="DNA-binding region" description="OmpR/PhoB-type" evidence="6">
    <location>
        <begin position="1"/>
        <end position="91"/>
    </location>
</feature>
<feature type="compositionally biased region" description="Polar residues" evidence="7">
    <location>
        <begin position="355"/>
        <end position="372"/>
    </location>
</feature>
<feature type="domain" description="OmpR/PhoB-type" evidence="8">
    <location>
        <begin position="1"/>
        <end position="91"/>
    </location>
</feature>
<evidence type="ECO:0000256" key="6">
    <source>
        <dbReference type="PROSITE-ProRule" id="PRU01091"/>
    </source>
</evidence>
<evidence type="ECO:0000313" key="10">
    <source>
        <dbReference type="Proteomes" id="UP000052982"/>
    </source>
</evidence>
<dbReference type="InterPro" id="IPR016032">
    <property type="entry name" value="Sig_transdc_resp-reg_C-effctor"/>
</dbReference>
<evidence type="ECO:0000256" key="3">
    <source>
        <dbReference type="ARBA" id="ARBA00023015"/>
    </source>
</evidence>
<dbReference type="CDD" id="cd00383">
    <property type="entry name" value="trans_reg_C"/>
    <property type="match status" value="1"/>
</dbReference>
<dbReference type="InterPro" id="IPR005158">
    <property type="entry name" value="BTAD"/>
</dbReference>
<dbReference type="Gene3D" id="1.25.40.10">
    <property type="entry name" value="Tetratricopeptide repeat domain"/>
    <property type="match status" value="1"/>
</dbReference>
<dbReference type="GO" id="GO:0000160">
    <property type="term" value="P:phosphorelay signal transduction system"/>
    <property type="evidence" value="ECO:0007669"/>
    <property type="project" value="UniProtKB-KW"/>
</dbReference>
<evidence type="ECO:0000259" key="8">
    <source>
        <dbReference type="PROSITE" id="PS51755"/>
    </source>
</evidence>
<comment type="caution">
    <text evidence="9">The sequence shown here is derived from an EMBL/GenBank/DDBJ whole genome shotgun (WGS) entry which is preliminary data.</text>
</comment>
<dbReference type="InterPro" id="IPR011990">
    <property type="entry name" value="TPR-like_helical_dom_sf"/>
</dbReference>
<protein>
    <recommendedName>
        <fullName evidence="8">OmpR/PhoB-type domain-containing protein</fullName>
    </recommendedName>
</protein>
<keyword evidence="10" id="KW-1185">Reference proteome</keyword>
<dbReference type="SMART" id="SM00458">
    <property type="entry name" value="RICIN"/>
    <property type="match status" value="1"/>
</dbReference>
<feature type="region of interest" description="Disordered" evidence="7">
    <location>
        <begin position="352"/>
        <end position="384"/>
    </location>
</feature>
<dbReference type="SUPFAM" id="SSF46894">
    <property type="entry name" value="C-terminal effector domain of the bipartite response regulators"/>
    <property type="match status" value="1"/>
</dbReference>
<keyword evidence="4 6" id="KW-0238">DNA-binding</keyword>
<dbReference type="GO" id="GO:0006355">
    <property type="term" value="P:regulation of DNA-templated transcription"/>
    <property type="evidence" value="ECO:0007669"/>
    <property type="project" value="InterPro"/>
</dbReference>
<accession>A0A101T757</accession>
<proteinExistence type="inferred from homology"/>
<dbReference type="AlphaFoldDB" id="A0A101T757"/>
<dbReference type="Gene3D" id="2.80.10.50">
    <property type="match status" value="1"/>
</dbReference>
<dbReference type="Pfam" id="PF00486">
    <property type="entry name" value="Trans_reg_C"/>
    <property type="match status" value="1"/>
</dbReference>
<comment type="similarity">
    <text evidence="1">Belongs to the AfsR/DnrI/RedD regulatory family.</text>
</comment>
<feature type="region of interest" description="Disordered" evidence="7">
    <location>
        <begin position="256"/>
        <end position="297"/>
    </location>
</feature>
<dbReference type="InterPro" id="IPR000772">
    <property type="entry name" value="Ricin_B_lectin"/>
</dbReference>
<dbReference type="Pfam" id="PF03704">
    <property type="entry name" value="BTAD"/>
    <property type="match status" value="1"/>
</dbReference>
<dbReference type="InterPro" id="IPR036388">
    <property type="entry name" value="WH-like_DNA-bd_sf"/>
</dbReference>
<dbReference type="SMART" id="SM01043">
    <property type="entry name" value="BTAD"/>
    <property type="match status" value="1"/>
</dbReference>
<dbReference type="InterPro" id="IPR051677">
    <property type="entry name" value="AfsR-DnrI-RedD_regulator"/>
</dbReference>
<dbReference type="PROSITE" id="PS50231">
    <property type="entry name" value="RICIN_B_LECTIN"/>
    <property type="match status" value="1"/>
</dbReference>
<keyword evidence="5" id="KW-0804">Transcription</keyword>
<dbReference type="PROSITE" id="PS51755">
    <property type="entry name" value="OMPR_PHOB"/>
    <property type="match status" value="1"/>
</dbReference>